<evidence type="ECO:0000256" key="10">
    <source>
        <dbReference type="ARBA" id="ARBA00023237"/>
    </source>
</evidence>
<accession>A0AAC8YXL2</accession>
<feature type="domain" description="TonB-dependent receptor plug" evidence="14">
    <location>
        <begin position="92"/>
        <end position="199"/>
    </location>
</feature>
<dbReference type="Gene3D" id="2.40.170.20">
    <property type="entry name" value="TonB-dependent receptor, beta-barrel domain"/>
    <property type="match status" value="1"/>
</dbReference>
<evidence type="ECO:0000256" key="6">
    <source>
        <dbReference type="ARBA" id="ARBA00023004"/>
    </source>
</evidence>
<dbReference type="Pfam" id="PF00593">
    <property type="entry name" value="TonB_dep_Rec_b-barrel"/>
    <property type="match status" value="1"/>
</dbReference>
<dbReference type="Proteomes" id="UP000076088">
    <property type="component" value="Chromosome"/>
</dbReference>
<evidence type="ECO:0000313" key="16">
    <source>
        <dbReference type="Proteomes" id="UP000076088"/>
    </source>
</evidence>
<dbReference type="InterPro" id="IPR039426">
    <property type="entry name" value="TonB-dep_rcpt-like"/>
</dbReference>
<dbReference type="GO" id="GO:0009279">
    <property type="term" value="C:cell outer membrane"/>
    <property type="evidence" value="ECO:0007669"/>
    <property type="project" value="UniProtKB-SubCell"/>
</dbReference>
<feature type="domain" description="TonB-dependent receptor-like beta-barrel" evidence="13">
    <location>
        <begin position="295"/>
        <end position="781"/>
    </location>
</feature>
<keyword evidence="10 11" id="KW-0998">Cell outer membrane</keyword>
<name>A0AAC8YXL2_SPHMC</name>
<dbReference type="GO" id="GO:0006826">
    <property type="term" value="P:iron ion transport"/>
    <property type="evidence" value="ECO:0007669"/>
    <property type="project" value="UniProtKB-KW"/>
</dbReference>
<evidence type="ECO:0000256" key="2">
    <source>
        <dbReference type="ARBA" id="ARBA00022448"/>
    </source>
</evidence>
<dbReference type="InterPro" id="IPR036942">
    <property type="entry name" value="Beta-barrel_TonB_sf"/>
</dbReference>
<sequence length="836" mass="89168">MHGIGPADTICPDRVEQRASHDFGLRGLASTNGGRRKWEDAMRFSYKLATCSLAIAVSTVSTVAMAQTADDGADSSGANEIVVTAQKRDERLQDVPIAVTAFTPDQLQQSGISDVLELAAVTPSLLITEGSSAAQPYIRGVGGRNITPGNEATTAVYVDGVYQTDKTGILLQGFPDVQSVQVLRGPQGTLFGRNATSGAILVTTLKPDTEFGGMLEGTYGTDEEGARGFLTGGLSETMAVSVSGFYRNERPYIRNRTQALNGAGKYVGGDQSFGFRGSLLWEATPDFTATLSGYYSKGETNAVVALQPILGETTTTGQVASGIDISRPERSYYGEIDPEVRFQGYGASLTLDADVGAVNIKSISAYSHSTSGVEYDLDGSPAPVFWFDTALKGRSYQQEIDITSKNDGPFQWILGGFYLNYRDGYAGLDQYVGLPVPATLRPHTIPQALLDRSAAGAGPTSGLAYIDQSAFVTVKSLGVFGEASYEFSDAAKLTLGLRYTDEKHVLDKDNAGTTYVPDGTGGVIAIASNSAAICAANPACKGLSAPFSELTYRAVFDYKFSDDVMGYLSYNRGFKSGVYNISSIPNVIPTQPETIDAFEAGLKTSLFDRKVTFNAAAYYYKYDNLQVPVVDPVTNTQQSINAAKATISGLEIEAAYRPNDRFSLSAGFATFFKSEYDSFNNCAIYRRRASGLAVPPNADCSGFDLPATPDVTFSLQANYDIPLANGGKFELSGLFSYVDEFDHATYGAYPAGGTGAGAYPAGIGRAPVQKATETLNLSATFHAPDDAFYVSVWGKDLFNQNDVFRNVSTTSFGYYSVLSRGTTAGVTIGTKFGSQR</sequence>
<evidence type="ECO:0000256" key="1">
    <source>
        <dbReference type="ARBA" id="ARBA00004571"/>
    </source>
</evidence>
<dbReference type="AlphaFoldDB" id="A0AAC8YXL2"/>
<dbReference type="EMBL" id="CP013344">
    <property type="protein sequence ID" value="AMU88002.1"/>
    <property type="molecule type" value="Genomic_DNA"/>
</dbReference>
<dbReference type="PROSITE" id="PS52016">
    <property type="entry name" value="TONB_DEPENDENT_REC_3"/>
    <property type="match status" value="1"/>
</dbReference>
<keyword evidence="7" id="KW-0406">Ion transport</keyword>
<dbReference type="SUPFAM" id="SSF56935">
    <property type="entry name" value="Porins"/>
    <property type="match status" value="1"/>
</dbReference>
<keyword evidence="3 11" id="KW-1134">Transmembrane beta strand</keyword>
<evidence type="ECO:0000256" key="11">
    <source>
        <dbReference type="PROSITE-ProRule" id="PRU01360"/>
    </source>
</evidence>
<evidence type="ECO:0000259" key="13">
    <source>
        <dbReference type="Pfam" id="PF00593"/>
    </source>
</evidence>
<keyword evidence="16" id="KW-1185">Reference proteome</keyword>
<comment type="subcellular location">
    <subcellularLocation>
        <location evidence="1 11">Cell outer membrane</location>
        <topology evidence="1 11">Multi-pass membrane protein</topology>
    </subcellularLocation>
</comment>
<gene>
    <name evidence="15" type="ORF">ATM17_02915</name>
</gene>
<organism evidence="15 16">
    <name type="scientific">Sphingopyxis macrogoltabida</name>
    <name type="common">Sphingomonas macrogoltabidus</name>
    <dbReference type="NCBI Taxonomy" id="33050"/>
    <lineage>
        <taxon>Bacteria</taxon>
        <taxon>Pseudomonadati</taxon>
        <taxon>Pseudomonadota</taxon>
        <taxon>Alphaproteobacteria</taxon>
        <taxon>Sphingomonadales</taxon>
        <taxon>Sphingomonadaceae</taxon>
        <taxon>Sphingopyxis</taxon>
    </lineage>
</organism>
<dbReference type="PANTHER" id="PTHR32552">
    <property type="entry name" value="FERRICHROME IRON RECEPTOR-RELATED"/>
    <property type="match status" value="1"/>
</dbReference>
<keyword evidence="4" id="KW-0410">Iron transport</keyword>
<evidence type="ECO:0000256" key="3">
    <source>
        <dbReference type="ARBA" id="ARBA00022452"/>
    </source>
</evidence>
<evidence type="ECO:0000256" key="7">
    <source>
        <dbReference type="ARBA" id="ARBA00023065"/>
    </source>
</evidence>
<dbReference type="InterPro" id="IPR012910">
    <property type="entry name" value="Plug_dom"/>
</dbReference>
<reference evidence="15 16" key="2">
    <citation type="journal article" date="2016" name="Genome Announc.">
        <title>Complete Genome Sequence of Sphingopyxis macrogoltabida Strain 203N (NBRC 111659), a Polyethylene Glycol Degrader.</title>
        <authorList>
            <person name="Ohtsubo Y."/>
            <person name="Nonoyama S."/>
            <person name="Nagata Y."/>
            <person name="Numata M."/>
            <person name="Tsuchikane K."/>
            <person name="Hosoyama A."/>
            <person name="Yamazoe A."/>
            <person name="Tsuda M."/>
            <person name="Fujita N."/>
            <person name="Kawai F."/>
        </authorList>
    </citation>
    <scope>NUCLEOTIDE SEQUENCE [LARGE SCALE GENOMIC DNA]</scope>
    <source>
        <strain evidence="15 16">203N</strain>
    </source>
</reference>
<keyword evidence="9 11" id="KW-0472">Membrane</keyword>
<evidence type="ECO:0000313" key="15">
    <source>
        <dbReference type="EMBL" id="AMU88002.1"/>
    </source>
</evidence>
<evidence type="ECO:0000256" key="12">
    <source>
        <dbReference type="RuleBase" id="RU003357"/>
    </source>
</evidence>
<evidence type="ECO:0000256" key="9">
    <source>
        <dbReference type="ARBA" id="ARBA00023136"/>
    </source>
</evidence>
<dbReference type="InterPro" id="IPR000531">
    <property type="entry name" value="Beta-barrel_TonB"/>
</dbReference>
<dbReference type="PANTHER" id="PTHR32552:SF81">
    <property type="entry name" value="TONB-DEPENDENT OUTER MEMBRANE RECEPTOR"/>
    <property type="match status" value="1"/>
</dbReference>
<keyword evidence="5 11" id="KW-0812">Transmembrane</keyword>
<keyword evidence="8 12" id="KW-0798">TonB box</keyword>
<protein>
    <recommendedName>
        <fullName evidence="17">TonB-dependent receptor</fullName>
    </recommendedName>
</protein>
<evidence type="ECO:0000256" key="4">
    <source>
        <dbReference type="ARBA" id="ARBA00022496"/>
    </source>
</evidence>
<evidence type="ECO:0008006" key="17">
    <source>
        <dbReference type="Google" id="ProtNLM"/>
    </source>
</evidence>
<dbReference type="Pfam" id="PF07715">
    <property type="entry name" value="Plug"/>
    <property type="match status" value="1"/>
</dbReference>
<keyword evidence="2 11" id="KW-0813">Transport</keyword>
<keyword evidence="6" id="KW-0408">Iron</keyword>
<proteinExistence type="inferred from homology"/>
<reference evidence="16" key="1">
    <citation type="submission" date="2015-11" db="EMBL/GenBank/DDBJ databases">
        <title>Complete genome sequence of a polyethylene-glycol degrader Sphingopyxis macrogoltabida 203N (NBRC 111659).</title>
        <authorList>
            <person name="Yoshiyuki O."/>
            <person name="Shouta N."/>
            <person name="Nagata Y."/>
            <person name="Numata M."/>
            <person name="Tsuchikane K."/>
            <person name="Hosoyama A."/>
            <person name="Yamazoe A."/>
            <person name="Tsuda M."/>
            <person name="Fujita N."/>
            <person name="Kawai F."/>
        </authorList>
    </citation>
    <scope>NUCLEOTIDE SEQUENCE [LARGE SCALE GENOMIC DNA]</scope>
    <source>
        <strain evidence="16">203N</strain>
    </source>
</reference>
<evidence type="ECO:0000256" key="8">
    <source>
        <dbReference type="ARBA" id="ARBA00023077"/>
    </source>
</evidence>
<evidence type="ECO:0000256" key="5">
    <source>
        <dbReference type="ARBA" id="ARBA00022692"/>
    </source>
</evidence>
<evidence type="ECO:0000259" key="14">
    <source>
        <dbReference type="Pfam" id="PF07715"/>
    </source>
</evidence>
<comment type="similarity">
    <text evidence="11 12">Belongs to the TonB-dependent receptor family.</text>
</comment>